<evidence type="ECO:0000313" key="1">
    <source>
        <dbReference type="EMBL" id="GAA2540079.1"/>
    </source>
</evidence>
<keyword evidence="2" id="KW-1185">Reference proteome</keyword>
<gene>
    <name evidence="1" type="ORF">GCM10010423_42550</name>
</gene>
<dbReference type="Proteomes" id="UP001501095">
    <property type="component" value="Unassembled WGS sequence"/>
</dbReference>
<evidence type="ECO:0000313" key="2">
    <source>
        <dbReference type="Proteomes" id="UP001501095"/>
    </source>
</evidence>
<accession>A0ABN3NXL5</accession>
<dbReference type="EMBL" id="BAAATM010000013">
    <property type="protein sequence ID" value="GAA2540079.1"/>
    <property type="molecule type" value="Genomic_DNA"/>
</dbReference>
<proteinExistence type="predicted"/>
<protein>
    <submittedName>
        <fullName evidence="1">Uncharacterized protein</fullName>
    </submittedName>
</protein>
<organism evidence="1 2">
    <name type="scientific">Streptomyces levis</name>
    <dbReference type="NCBI Taxonomy" id="285566"/>
    <lineage>
        <taxon>Bacteria</taxon>
        <taxon>Bacillati</taxon>
        <taxon>Actinomycetota</taxon>
        <taxon>Actinomycetes</taxon>
        <taxon>Kitasatosporales</taxon>
        <taxon>Streptomycetaceae</taxon>
        <taxon>Streptomyces</taxon>
    </lineage>
</organism>
<comment type="caution">
    <text evidence="1">The sequence shown here is derived from an EMBL/GenBank/DDBJ whole genome shotgun (WGS) entry which is preliminary data.</text>
</comment>
<name>A0ABN3NXL5_9ACTN</name>
<sequence length="55" mass="5726">MLGYPGLEYLGALLERDAPAHLVAVATRELVAPSNPVPAVRTVLSGGNDPSRSEP</sequence>
<reference evidence="1 2" key="1">
    <citation type="journal article" date="2019" name="Int. J. Syst. Evol. Microbiol.">
        <title>The Global Catalogue of Microorganisms (GCM) 10K type strain sequencing project: providing services to taxonomists for standard genome sequencing and annotation.</title>
        <authorList>
            <consortium name="The Broad Institute Genomics Platform"/>
            <consortium name="The Broad Institute Genome Sequencing Center for Infectious Disease"/>
            <person name="Wu L."/>
            <person name="Ma J."/>
        </authorList>
    </citation>
    <scope>NUCLEOTIDE SEQUENCE [LARGE SCALE GENOMIC DNA]</scope>
    <source>
        <strain evidence="1 2">JCM 6924</strain>
    </source>
</reference>